<comment type="caution">
    <text evidence="2">The sequence shown here is derived from an EMBL/GenBank/DDBJ whole genome shotgun (WGS) entry which is preliminary data.</text>
</comment>
<dbReference type="Proteomes" id="UP000631114">
    <property type="component" value="Unassembled WGS sequence"/>
</dbReference>
<sequence>MVVLLISSRLWAFSGGRGVIERMPMEPNSGAWGALLGGCGDPWEHRAILVNSSYADNVGSDDIVSFEGIESREKISESVTSCEPDLHHAHVDTFVKEEI</sequence>
<protein>
    <submittedName>
        <fullName evidence="2">Uncharacterized protein</fullName>
    </submittedName>
</protein>
<name>A0A835IDE1_9MAGN</name>
<evidence type="ECO:0000313" key="3">
    <source>
        <dbReference type="Proteomes" id="UP000631114"/>
    </source>
</evidence>
<organism evidence="2 3">
    <name type="scientific">Coptis chinensis</name>
    <dbReference type="NCBI Taxonomy" id="261450"/>
    <lineage>
        <taxon>Eukaryota</taxon>
        <taxon>Viridiplantae</taxon>
        <taxon>Streptophyta</taxon>
        <taxon>Embryophyta</taxon>
        <taxon>Tracheophyta</taxon>
        <taxon>Spermatophyta</taxon>
        <taxon>Magnoliopsida</taxon>
        <taxon>Ranunculales</taxon>
        <taxon>Ranunculaceae</taxon>
        <taxon>Coptidoideae</taxon>
        <taxon>Coptis</taxon>
    </lineage>
</organism>
<feature type="chain" id="PRO_5032822565" evidence="1">
    <location>
        <begin position="17"/>
        <end position="99"/>
    </location>
</feature>
<accession>A0A835IDE1</accession>
<proteinExistence type="predicted"/>
<dbReference type="EMBL" id="JADFTS010000003">
    <property type="protein sequence ID" value="KAF9615516.1"/>
    <property type="molecule type" value="Genomic_DNA"/>
</dbReference>
<dbReference type="AlphaFoldDB" id="A0A835IDE1"/>
<feature type="signal peptide" evidence="1">
    <location>
        <begin position="1"/>
        <end position="16"/>
    </location>
</feature>
<evidence type="ECO:0000256" key="1">
    <source>
        <dbReference type="SAM" id="SignalP"/>
    </source>
</evidence>
<evidence type="ECO:0000313" key="2">
    <source>
        <dbReference type="EMBL" id="KAF9615516.1"/>
    </source>
</evidence>
<reference evidence="2 3" key="1">
    <citation type="submission" date="2020-10" db="EMBL/GenBank/DDBJ databases">
        <title>The Coptis chinensis genome and diversification of protoberbering-type alkaloids.</title>
        <authorList>
            <person name="Wang B."/>
            <person name="Shu S."/>
            <person name="Song C."/>
            <person name="Liu Y."/>
        </authorList>
    </citation>
    <scope>NUCLEOTIDE SEQUENCE [LARGE SCALE GENOMIC DNA]</scope>
    <source>
        <strain evidence="2">HL-2020</strain>
        <tissue evidence="2">Leaf</tissue>
    </source>
</reference>
<gene>
    <name evidence="2" type="ORF">IFM89_024099</name>
</gene>
<keyword evidence="1" id="KW-0732">Signal</keyword>
<keyword evidence="3" id="KW-1185">Reference proteome</keyword>